<dbReference type="InterPro" id="IPR016024">
    <property type="entry name" value="ARM-type_fold"/>
</dbReference>
<dbReference type="Pfam" id="PF08389">
    <property type="entry name" value="Xpo1"/>
    <property type="match status" value="1"/>
</dbReference>
<evidence type="ECO:0000256" key="4">
    <source>
        <dbReference type="ARBA" id="ARBA00022737"/>
    </source>
</evidence>
<comment type="caution">
    <text evidence="8">The sequence shown here is derived from an EMBL/GenBank/DDBJ whole genome shotgun (WGS) entry which is preliminary data.</text>
</comment>
<evidence type="ECO:0000256" key="3">
    <source>
        <dbReference type="ARBA" id="ARBA00022448"/>
    </source>
</evidence>
<keyword evidence="5" id="KW-0539">Nucleus</keyword>
<organism evidence="8 9">
    <name type="scientific">Marasmiellus scandens</name>
    <dbReference type="NCBI Taxonomy" id="2682957"/>
    <lineage>
        <taxon>Eukaryota</taxon>
        <taxon>Fungi</taxon>
        <taxon>Dikarya</taxon>
        <taxon>Basidiomycota</taxon>
        <taxon>Agaricomycotina</taxon>
        <taxon>Agaricomycetes</taxon>
        <taxon>Agaricomycetidae</taxon>
        <taxon>Agaricales</taxon>
        <taxon>Marasmiineae</taxon>
        <taxon>Omphalotaceae</taxon>
        <taxon>Marasmiellus</taxon>
    </lineage>
</organism>
<dbReference type="PANTHER" id="PTHR12363">
    <property type="entry name" value="TRANSPORTIN 3 AND IMPORTIN 13"/>
    <property type="match status" value="1"/>
</dbReference>
<dbReference type="Proteomes" id="UP001498398">
    <property type="component" value="Unassembled WGS sequence"/>
</dbReference>
<comment type="subcellular location">
    <subcellularLocation>
        <location evidence="1">Nucleus</location>
    </subcellularLocation>
</comment>
<dbReference type="PANTHER" id="PTHR12363:SF33">
    <property type="entry name" value="IMPORTIN-13"/>
    <property type="match status" value="1"/>
</dbReference>
<evidence type="ECO:0000256" key="1">
    <source>
        <dbReference type="ARBA" id="ARBA00004123"/>
    </source>
</evidence>
<feature type="compositionally biased region" description="Basic and acidic residues" evidence="6">
    <location>
        <begin position="857"/>
        <end position="867"/>
    </location>
</feature>
<keyword evidence="9" id="KW-1185">Reference proteome</keyword>
<accession>A0ABR1JKF3</accession>
<feature type="domain" description="Exportin-1/Importin-beta-like" evidence="7">
    <location>
        <begin position="131"/>
        <end position="265"/>
    </location>
</feature>
<evidence type="ECO:0000313" key="8">
    <source>
        <dbReference type="EMBL" id="KAK7463063.1"/>
    </source>
</evidence>
<dbReference type="SUPFAM" id="SSF48371">
    <property type="entry name" value="ARM repeat"/>
    <property type="match status" value="1"/>
</dbReference>
<dbReference type="InterPro" id="IPR040520">
    <property type="entry name" value="Importin_rep_3"/>
</dbReference>
<evidence type="ECO:0000256" key="2">
    <source>
        <dbReference type="ARBA" id="ARBA00007991"/>
    </source>
</evidence>
<name>A0ABR1JKF3_9AGAR</name>
<dbReference type="InterPro" id="IPR051345">
    <property type="entry name" value="Importin_beta-like_NTR"/>
</dbReference>
<dbReference type="Gene3D" id="1.25.10.10">
    <property type="entry name" value="Leucine-rich Repeat Variant"/>
    <property type="match status" value="1"/>
</dbReference>
<keyword evidence="4" id="KW-0677">Repeat</keyword>
<evidence type="ECO:0000256" key="6">
    <source>
        <dbReference type="SAM" id="MobiDB-lite"/>
    </source>
</evidence>
<keyword evidence="3" id="KW-0813">Transport</keyword>
<dbReference type="Pfam" id="PF18806">
    <property type="entry name" value="Importin_rep_3"/>
    <property type="match status" value="1"/>
</dbReference>
<feature type="region of interest" description="Disordered" evidence="6">
    <location>
        <begin position="846"/>
        <end position="867"/>
    </location>
</feature>
<evidence type="ECO:0000313" key="9">
    <source>
        <dbReference type="Proteomes" id="UP001498398"/>
    </source>
</evidence>
<evidence type="ECO:0000259" key="7">
    <source>
        <dbReference type="Pfam" id="PF08389"/>
    </source>
</evidence>
<dbReference type="InterPro" id="IPR013598">
    <property type="entry name" value="Exportin-1/Importin-b-like"/>
</dbReference>
<evidence type="ECO:0000256" key="5">
    <source>
        <dbReference type="ARBA" id="ARBA00023242"/>
    </source>
</evidence>
<gene>
    <name evidence="8" type="ORF">VKT23_007649</name>
</gene>
<dbReference type="EMBL" id="JBANRG010000010">
    <property type="protein sequence ID" value="KAK7463063.1"/>
    <property type="molecule type" value="Genomic_DNA"/>
</dbReference>
<comment type="similarity">
    <text evidence="2">Belongs to the importin beta family.</text>
</comment>
<reference evidence="8 9" key="1">
    <citation type="submission" date="2024-01" db="EMBL/GenBank/DDBJ databases">
        <title>A draft genome for the cacao thread blight pathogen Marasmiellus scandens.</title>
        <authorList>
            <person name="Baruah I.K."/>
            <person name="Leung J."/>
            <person name="Bukari Y."/>
            <person name="Amoako-Attah I."/>
            <person name="Meinhardt L.W."/>
            <person name="Bailey B.A."/>
            <person name="Cohen S.P."/>
        </authorList>
    </citation>
    <scope>NUCLEOTIDE SEQUENCE [LARGE SCALE GENOMIC DNA]</scope>
    <source>
        <strain evidence="8 9">GH-19</strain>
    </source>
</reference>
<proteinExistence type="inferred from homology"/>
<sequence length="1086" mass="118713">MLDVSFLPTLPASDIERAAQLILQAYGAPNPHASAEDLRRLQQELFDIQKLPEAWGLVLPLLNHQDQNVQFFGAHTYVGGHTSAILPSKLCTNTFVKIARDWATFPRDHAESLKNLLVQLTSHSVAIGKARIIIRKLFVALTALALKLVPLHPTHWPDWILNCITSLSGNSARKEYLHEFLSIVAEEVGSADLLGPSKARMQQSLVDAIPMVVSAIQSSIDRSSNAASPNEVLSALKCLQAWLPYLPTSDVTPIIPLLIALLDPDADAIFIASSDSLQEIMTKSALSDGSGSRVLTEPLLFWLDTVGSRIVDNIIQSSIADEIAISFCKLLSALGDHSTSYLAGNMASSAPVTLLPSAMIGIPQNMLDNKTKGQLTQTFLRLLLSFTGFPGYYGVDEELSEMTLGFWYMLQEALWGNDFYIPENEDERPDTSNAEMGDQTAVAKALYVEVVKVLRNKIKLPEPGHGWSKDQMDKFLVYRRDVGDILINAYYVIRDDMIDFFINDVAARLAARQPGQQGGWEDIEATLHCILSIQEALDYEKTGQLHRLFSTEILGQLPTTGRNRVRRTALSLIGTYASWFATAPDVTGTTVTTTGTNLPPKQDLLMTCISYVVQALPDQSLSLQAASALRNLCDSNRKALAPQISAFAELHAGLAQVPDSEKSKVMESIASVIQALPPLEEIPPVESIVNPIVQKMAEIIRSPGTRPAEARAVAILQLETLAGVAKGLTRTTAFGDGVTATFEEGSEDEAEVEAVEQARQDPRMVNLRQSILDSIRGCVEAFGEDAGIGQALNELVKSITSLPVDATLITLPPPPLLEIVCFAMRRQVTASWLTLAGILITQLSPPPPMPLADDQEDPKAARNAKIREEREQQAKAVVSEALPILLSTSLTLMGSPNGMENNPDIVQEFFLCMDRAAQFFTSNFYTLPAGALDALMNCAVRALTLQERYSLVAASTFLSTFVHRSYVHTSLASYRTQLLAVHGRTVMYGVLSGLAGQAPRSATPNLIEVLSTLLTRCVEESRRWIREVLFDPSFPLSKVTAEDKERFMKSVVGSKSLKRTREAAQQFTLLARGLEGTSFGYASVSM</sequence>
<protein>
    <recommendedName>
        <fullName evidence="7">Exportin-1/Importin-beta-like domain-containing protein</fullName>
    </recommendedName>
</protein>
<dbReference type="InterPro" id="IPR011989">
    <property type="entry name" value="ARM-like"/>
</dbReference>